<evidence type="ECO:0000313" key="2">
    <source>
        <dbReference type="EnsemblPlants" id="OBART02G00830.1"/>
    </source>
</evidence>
<sequence>MAALRLAARKIAGGGGRRASMNIGGGSPVVAAEAEGQRRRLLQGLIYGGGGGGGSPVSSSSSSYGTTFRRLMSSDAAADHPPSTPKHSWRCLVEPPPNALEKAEVEALKLEVKQKKEELFYKLATLNWQYKKRSKEAQIDAELLCKLIGHVKPNPDDLLWCKYYYARKLNIFLLCVLSTFAAVELVAFYKYTVGRIDRTLET</sequence>
<protein>
    <submittedName>
        <fullName evidence="2">Uncharacterized protein</fullName>
    </submittedName>
</protein>
<dbReference type="HOGENOM" id="CLU_117865_0_0_1"/>
<dbReference type="AlphaFoldDB" id="A0A0D3EZP0"/>
<keyword evidence="1" id="KW-0812">Transmembrane</keyword>
<dbReference type="Proteomes" id="UP000026960">
    <property type="component" value="Chromosome 2"/>
</dbReference>
<name>A0A0D3EZP0_9ORYZ</name>
<dbReference type="Gramene" id="OBART02G00830.1">
    <property type="protein sequence ID" value="OBART02G00830.1"/>
    <property type="gene ID" value="OBART02G00830"/>
</dbReference>
<accession>A0A0D3EZP0</accession>
<keyword evidence="1" id="KW-0472">Membrane</keyword>
<dbReference type="PaxDb" id="65489-OBART02G00830.1"/>
<reference evidence="2" key="1">
    <citation type="journal article" date="2009" name="Rice">
        <title>De Novo Next Generation Sequencing of Plant Genomes.</title>
        <authorList>
            <person name="Rounsley S."/>
            <person name="Marri P.R."/>
            <person name="Yu Y."/>
            <person name="He R."/>
            <person name="Sisneros N."/>
            <person name="Goicoechea J.L."/>
            <person name="Lee S.J."/>
            <person name="Angelova A."/>
            <person name="Kudrna D."/>
            <person name="Luo M."/>
            <person name="Affourtit J."/>
            <person name="Desany B."/>
            <person name="Knight J."/>
            <person name="Niazi F."/>
            <person name="Egholm M."/>
            <person name="Wing R.A."/>
        </authorList>
    </citation>
    <scope>NUCLEOTIDE SEQUENCE [LARGE SCALE GENOMIC DNA]</scope>
    <source>
        <strain evidence="2">cv. IRGC 105608</strain>
    </source>
</reference>
<reference evidence="2" key="2">
    <citation type="submission" date="2015-03" db="UniProtKB">
        <authorList>
            <consortium name="EnsemblPlants"/>
        </authorList>
    </citation>
    <scope>IDENTIFICATION</scope>
</reference>
<evidence type="ECO:0000256" key="1">
    <source>
        <dbReference type="SAM" id="Phobius"/>
    </source>
</evidence>
<dbReference type="eggNOG" id="ENOG502R5XA">
    <property type="taxonomic scope" value="Eukaryota"/>
</dbReference>
<proteinExistence type="predicted"/>
<evidence type="ECO:0000313" key="3">
    <source>
        <dbReference type="Proteomes" id="UP000026960"/>
    </source>
</evidence>
<keyword evidence="3" id="KW-1185">Reference proteome</keyword>
<keyword evidence="1" id="KW-1133">Transmembrane helix</keyword>
<organism evidence="2">
    <name type="scientific">Oryza barthii</name>
    <dbReference type="NCBI Taxonomy" id="65489"/>
    <lineage>
        <taxon>Eukaryota</taxon>
        <taxon>Viridiplantae</taxon>
        <taxon>Streptophyta</taxon>
        <taxon>Embryophyta</taxon>
        <taxon>Tracheophyta</taxon>
        <taxon>Spermatophyta</taxon>
        <taxon>Magnoliopsida</taxon>
        <taxon>Liliopsida</taxon>
        <taxon>Poales</taxon>
        <taxon>Poaceae</taxon>
        <taxon>BOP clade</taxon>
        <taxon>Oryzoideae</taxon>
        <taxon>Oryzeae</taxon>
        <taxon>Oryzinae</taxon>
        <taxon>Oryza</taxon>
    </lineage>
</organism>
<dbReference type="EnsemblPlants" id="OBART02G00830.1">
    <property type="protein sequence ID" value="OBART02G00830.1"/>
    <property type="gene ID" value="OBART02G00830"/>
</dbReference>
<feature type="transmembrane region" description="Helical" evidence="1">
    <location>
        <begin position="169"/>
        <end position="189"/>
    </location>
</feature>